<dbReference type="EMBL" id="CP101717">
    <property type="protein sequence ID" value="WLD58970.1"/>
    <property type="molecule type" value="Genomic_DNA"/>
</dbReference>
<evidence type="ECO:0000256" key="2">
    <source>
        <dbReference type="ARBA" id="ARBA00022475"/>
    </source>
</evidence>
<gene>
    <name evidence="9" type="ORF">NFC81_04065</name>
</gene>
<evidence type="ECO:0000256" key="4">
    <source>
        <dbReference type="ARBA" id="ARBA00022692"/>
    </source>
</evidence>
<evidence type="ECO:0000256" key="8">
    <source>
        <dbReference type="SAM" id="SignalP"/>
    </source>
</evidence>
<comment type="subcellular location">
    <subcellularLocation>
        <location evidence="1">Cell membrane</location>
        <topology evidence="1">Single-pass type II membrane protein</topology>
    </subcellularLocation>
</comment>
<dbReference type="AlphaFoldDB" id="A0AB38YI12"/>
<proteinExistence type="predicted"/>
<feature type="chain" id="PRO_5044259391" evidence="8">
    <location>
        <begin position="21"/>
        <end position="90"/>
    </location>
</feature>
<keyword evidence="2" id="KW-1003">Cell membrane</keyword>
<keyword evidence="8" id="KW-0732">Signal</keyword>
<feature type="signal peptide" evidence="8">
    <location>
        <begin position="1"/>
        <end position="20"/>
    </location>
</feature>
<keyword evidence="3 9" id="KW-0132">Cell division</keyword>
<evidence type="ECO:0000313" key="9">
    <source>
        <dbReference type="EMBL" id="WLD58970.1"/>
    </source>
</evidence>
<reference evidence="9" key="1">
    <citation type="submission" date="2022-07" db="EMBL/GenBank/DDBJ databases">
        <title>Complete genome sequence of Salinispirillum sp. LH10-3-1 capable of multiple carbohydrate inversion isolated from a soda lake.</title>
        <authorList>
            <person name="Liu J."/>
            <person name="Zhai Y."/>
            <person name="Zhang H."/>
            <person name="Yang H."/>
            <person name="Qu J."/>
            <person name="Li J."/>
        </authorList>
    </citation>
    <scope>NUCLEOTIDE SEQUENCE</scope>
    <source>
        <strain evidence="9">LH 10-3-1</strain>
    </source>
</reference>
<evidence type="ECO:0000256" key="3">
    <source>
        <dbReference type="ARBA" id="ARBA00022618"/>
    </source>
</evidence>
<keyword evidence="4" id="KW-0812">Transmembrane</keyword>
<evidence type="ECO:0000256" key="5">
    <source>
        <dbReference type="ARBA" id="ARBA00022989"/>
    </source>
</evidence>
<keyword evidence="7" id="KW-0131">Cell cycle</keyword>
<accession>A0AB38YI12</accession>
<sequence length="90" mass="9941">MNVKPGLLVLVAAVWASAMAVTYVSHQTRQLHAEMNRQSQHYAQQRVEWGQLTLELGAVAAPVVVEQRALGMGMHAPAAGDLRILREVRR</sequence>
<keyword evidence="6" id="KW-0472">Membrane</keyword>
<dbReference type="InterPro" id="IPR011922">
    <property type="entry name" value="Cell_div_FtsL"/>
</dbReference>
<evidence type="ECO:0000256" key="6">
    <source>
        <dbReference type="ARBA" id="ARBA00023136"/>
    </source>
</evidence>
<protein>
    <submittedName>
        <fullName evidence="9">Cell division protein FtsL</fullName>
    </submittedName>
</protein>
<organism evidence="9">
    <name type="scientific">Salinispirillum sp. LH 10-3-1</name>
    <dbReference type="NCBI Taxonomy" id="2952525"/>
    <lineage>
        <taxon>Bacteria</taxon>
        <taxon>Pseudomonadati</taxon>
        <taxon>Pseudomonadota</taxon>
        <taxon>Gammaproteobacteria</taxon>
        <taxon>Oceanospirillales</taxon>
        <taxon>Saccharospirillaceae</taxon>
        <taxon>Salinispirillum</taxon>
    </lineage>
</organism>
<evidence type="ECO:0000256" key="7">
    <source>
        <dbReference type="ARBA" id="ARBA00023306"/>
    </source>
</evidence>
<dbReference type="GO" id="GO:0051301">
    <property type="term" value="P:cell division"/>
    <property type="evidence" value="ECO:0007669"/>
    <property type="project" value="UniProtKB-KW"/>
</dbReference>
<evidence type="ECO:0000256" key="1">
    <source>
        <dbReference type="ARBA" id="ARBA00004401"/>
    </source>
</evidence>
<dbReference type="Pfam" id="PF04999">
    <property type="entry name" value="FtsL"/>
    <property type="match status" value="1"/>
</dbReference>
<dbReference type="GO" id="GO:0005886">
    <property type="term" value="C:plasma membrane"/>
    <property type="evidence" value="ECO:0007669"/>
    <property type="project" value="UniProtKB-SubCell"/>
</dbReference>
<name>A0AB38YI12_9GAMM</name>
<dbReference type="RefSeq" id="WP_304996258.1">
    <property type="nucleotide sequence ID" value="NZ_CP101717.1"/>
</dbReference>
<keyword evidence="5" id="KW-1133">Transmembrane helix</keyword>